<accession>A0ABQ6E264</accession>
<keyword evidence="10" id="KW-0902">Two-component regulatory system</keyword>
<evidence type="ECO:0000256" key="3">
    <source>
        <dbReference type="ARBA" id="ARBA00012438"/>
    </source>
</evidence>
<feature type="domain" description="Histidine kinase" evidence="15">
    <location>
        <begin position="486"/>
        <end position="710"/>
    </location>
</feature>
<dbReference type="PANTHER" id="PTHR45339:SF1">
    <property type="entry name" value="HYBRID SIGNAL TRANSDUCTION HISTIDINE KINASE J"/>
    <property type="match status" value="1"/>
</dbReference>
<dbReference type="InterPro" id="IPR035965">
    <property type="entry name" value="PAS-like_dom_sf"/>
</dbReference>
<evidence type="ECO:0000259" key="17">
    <source>
        <dbReference type="PROSITE" id="PS50112"/>
    </source>
</evidence>
<feature type="modified residue" description="4-aspartylphosphate" evidence="13">
    <location>
        <position position="782"/>
    </location>
</feature>
<dbReference type="SUPFAM" id="SSF47384">
    <property type="entry name" value="Homodimeric domain of signal transducing histidine kinase"/>
    <property type="match status" value="1"/>
</dbReference>
<evidence type="ECO:0000256" key="7">
    <source>
        <dbReference type="ARBA" id="ARBA00022741"/>
    </source>
</evidence>
<dbReference type="CDD" id="cd00082">
    <property type="entry name" value="HisKA"/>
    <property type="match status" value="1"/>
</dbReference>
<comment type="catalytic activity">
    <reaction evidence="1">
        <text>ATP + protein L-histidine = ADP + protein N-phospho-L-histidine.</text>
        <dbReference type="EC" id="2.7.13.3"/>
    </reaction>
</comment>
<dbReference type="SUPFAM" id="SSF55874">
    <property type="entry name" value="ATPase domain of HSP90 chaperone/DNA topoisomerase II/histidine kinase"/>
    <property type="match status" value="1"/>
</dbReference>
<name>A0ABQ6E264_9GAMM</name>
<dbReference type="Pfam" id="PF01627">
    <property type="entry name" value="Hpt"/>
    <property type="match status" value="1"/>
</dbReference>
<evidence type="ECO:0000256" key="8">
    <source>
        <dbReference type="ARBA" id="ARBA00022840"/>
    </source>
</evidence>
<dbReference type="InterPro" id="IPR001610">
    <property type="entry name" value="PAC"/>
</dbReference>
<dbReference type="InterPro" id="IPR011006">
    <property type="entry name" value="CheY-like_superfamily"/>
</dbReference>
<evidence type="ECO:0000313" key="21">
    <source>
        <dbReference type="Proteomes" id="UP001157353"/>
    </source>
</evidence>
<keyword evidence="9 14" id="KW-1133">Transmembrane helix</keyword>
<gene>
    <name evidence="20" type="ORF">GCM10007916_23670</name>
</gene>
<dbReference type="PROSITE" id="PS50113">
    <property type="entry name" value="PAC"/>
    <property type="match status" value="2"/>
</dbReference>
<evidence type="ECO:0000256" key="12">
    <source>
        <dbReference type="PROSITE-ProRule" id="PRU00110"/>
    </source>
</evidence>
<dbReference type="InterPro" id="IPR003661">
    <property type="entry name" value="HisK_dim/P_dom"/>
</dbReference>
<evidence type="ECO:0000256" key="9">
    <source>
        <dbReference type="ARBA" id="ARBA00022989"/>
    </source>
</evidence>
<dbReference type="Gene3D" id="1.10.287.130">
    <property type="match status" value="1"/>
</dbReference>
<evidence type="ECO:0000259" key="16">
    <source>
        <dbReference type="PROSITE" id="PS50110"/>
    </source>
</evidence>
<dbReference type="InterPro" id="IPR000700">
    <property type="entry name" value="PAS-assoc_C"/>
</dbReference>
<reference evidence="21" key="1">
    <citation type="journal article" date="2019" name="Int. J. Syst. Evol. Microbiol.">
        <title>The Global Catalogue of Microorganisms (GCM) 10K type strain sequencing project: providing services to taxonomists for standard genome sequencing and annotation.</title>
        <authorList>
            <consortium name="The Broad Institute Genomics Platform"/>
            <consortium name="The Broad Institute Genome Sequencing Center for Infectious Disease"/>
            <person name="Wu L."/>
            <person name="Ma J."/>
        </authorList>
    </citation>
    <scope>NUCLEOTIDE SEQUENCE [LARGE SCALE GENOMIC DNA]</scope>
    <source>
        <strain evidence="21">NBRC 103166</strain>
    </source>
</reference>
<feature type="transmembrane region" description="Helical" evidence="14">
    <location>
        <begin position="12"/>
        <end position="31"/>
    </location>
</feature>
<dbReference type="NCBIfam" id="TIGR00229">
    <property type="entry name" value="sensory_box"/>
    <property type="match status" value="2"/>
</dbReference>
<dbReference type="Pfam" id="PF00989">
    <property type="entry name" value="PAS"/>
    <property type="match status" value="1"/>
</dbReference>
<dbReference type="Proteomes" id="UP001157353">
    <property type="component" value="Unassembled WGS sequence"/>
</dbReference>
<evidence type="ECO:0000256" key="10">
    <source>
        <dbReference type="ARBA" id="ARBA00023012"/>
    </source>
</evidence>
<feature type="domain" description="PAS" evidence="17">
    <location>
        <begin position="219"/>
        <end position="290"/>
    </location>
</feature>
<evidence type="ECO:0000256" key="1">
    <source>
        <dbReference type="ARBA" id="ARBA00000085"/>
    </source>
</evidence>
<feature type="domain" description="Response regulatory" evidence="16">
    <location>
        <begin position="733"/>
        <end position="850"/>
    </location>
</feature>
<evidence type="ECO:0000256" key="11">
    <source>
        <dbReference type="ARBA" id="ARBA00023136"/>
    </source>
</evidence>
<evidence type="ECO:0000259" key="19">
    <source>
        <dbReference type="PROSITE" id="PS50894"/>
    </source>
</evidence>
<dbReference type="Gene3D" id="3.40.50.2300">
    <property type="match status" value="1"/>
</dbReference>
<protein>
    <recommendedName>
        <fullName evidence="3">histidine kinase</fullName>
        <ecNumber evidence="3">2.7.13.3</ecNumber>
    </recommendedName>
</protein>
<keyword evidence="4" id="KW-1003">Cell membrane</keyword>
<dbReference type="PANTHER" id="PTHR45339">
    <property type="entry name" value="HYBRID SIGNAL TRANSDUCTION HISTIDINE KINASE J"/>
    <property type="match status" value="1"/>
</dbReference>
<dbReference type="CDD" id="cd00130">
    <property type="entry name" value="PAS"/>
    <property type="match status" value="2"/>
</dbReference>
<dbReference type="Pfam" id="PF02518">
    <property type="entry name" value="HATPase_c"/>
    <property type="match status" value="1"/>
</dbReference>
<dbReference type="SMART" id="SM00387">
    <property type="entry name" value="HATPase_c"/>
    <property type="match status" value="1"/>
</dbReference>
<feature type="domain" description="PAC" evidence="18">
    <location>
        <begin position="297"/>
        <end position="347"/>
    </location>
</feature>
<evidence type="ECO:0000313" key="20">
    <source>
        <dbReference type="EMBL" id="GLS91298.1"/>
    </source>
</evidence>
<dbReference type="PROSITE" id="PS50110">
    <property type="entry name" value="RESPONSE_REGULATORY"/>
    <property type="match status" value="1"/>
</dbReference>
<evidence type="ECO:0000256" key="14">
    <source>
        <dbReference type="SAM" id="Phobius"/>
    </source>
</evidence>
<dbReference type="Gene3D" id="3.30.565.10">
    <property type="entry name" value="Histidine kinase-like ATPase, C-terminal domain"/>
    <property type="match status" value="1"/>
</dbReference>
<evidence type="ECO:0000256" key="4">
    <source>
        <dbReference type="ARBA" id="ARBA00022475"/>
    </source>
</evidence>
<dbReference type="RefSeq" id="WP_284204421.1">
    <property type="nucleotide sequence ID" value="NZ_BSPQ01000013.1"/>
</dbReference>
<dbReference type="SUPFAM" id="SSF55785">
    <property type="entry name" value="PYP-like sensor domain (PAS domain)"/>
    <property type="match status" value="2"/>
</dbReference>
<dbReference type="EMBL" id="BSPQ01000013">
    <property type="protein sequence ID" value="GLS91298.1"/>
    <property type="molecule type" value="Genomic_DNA"/>
</dbReference>
<dbReference type="SUPFAM" id="SSF52172">
    <property type="entry name" value="CheY-like"/>
    <property type="match status" value="1"/>
</dbReference>
<comment type="subcellular location">
    <subcellularLocation>
        <location evidence="2">Cell membrane</location>
        <topology evidence="2">Multi-pass membrane protein</topology>
    </subcellularLocation>
</comment>
<comment type="caution">
    <text evidence="20">The sequence shown here is derived from an EMBL/GenBank/DDBJ whole genome shotgun (WGS) entry which is preliminary data.</text>
</comment>
<dbReference type="PROSITE" id="PS50894">
    <property type="entry name" value="HPT"/>
    <property type="match status" value="1"/>
</dbReference>
<dbReference type="SMART" id="SM00448">
    <property type="entry name" value="REC"/>
    <property type="match status" value="1"/>
</dbReference>
<dbReference type="PROSITE" id="PS50109">
    <property type="entry name" value="HIS_KIN"/>
    <property type="match status" value="1"/>
</dbReference>
<feature type="domain" description="PAS" evidence="17">
    <location>
        <begin position="341"/>
        <end position="389"/>
    </location>
</feature>
<dbReference type="InterPro" id="IPR036097">
    <property type="entry name" value="HisK_dim/P_sf"/>
</dbReference>
<dbReference type="CDD" id="cd17546">
    <property type="entry name" value="REC_hyHK_CKI1_RcsC-like"/>
    <property type="match status" value="1"/>
</dbReference>
<sequence>MSFRLKTLQGLLITKSILFMILIFCGAGFVSEFNQAHLKQRAESTVLLFSETLKESLITHDLKTLASFTEDLLALPDISYVRISNNDFIVAEGADNEYLNRTAPTNSSLLHGSKETFDISIGVIEQGVYYGKIEIALSVNQVQQANALVKKWLFLIVCIEIIFSVIFSYLLHRYINRKNVHKEDLTDQHFVPTQASADIETVSNDEHNKNKSHLGTKQSQAHNHAILSASLDAIITIDQAGDVIDYNQVAEQTFGWRYDEIVGNNLAEFIINKDRRHAHNNGIKKFLLTKDSPVLKQRLQLTAQHKLGHSLPIEINIAPIETEQGMIFTAFIRDITSRLEAETELRLAAQTFESSEAMFISDAQGKIIRTNQAFRTITGYEHHEVEGKSPNILSSGRHPAEYYNSMWSTLVSQGKWSGEVYNKRKNGEIYPEYLNISAVIDKDQNITHYIAHFMDISEQKNTEEKLRLARSQAEASNESKSHFLASMSHEIRTPMNAVLGILDLLEESPLSTNQLTLISTARDSGELLMTIINDILDFTKMDIDEQVLQSSTFDLPHLLNNCGSLLKHLADKKSLSLNIIASEQLPRFVKGDPDRIQQILINLINNAIKFTEQGSVTLNVQLDSKQNSTNEPLLVSFQVIDTGIGIHENNQALLFEEFTMVDQTHSRKYEGTGLGLAICKRLVALMNGEIKLHSELGKGSSFEFTIELGIADENSIQQMLNKGNIQYPAENTRILLAEDNIPNQMVIKRILELSKLCVDVVANGHEAIEAVQNKQYDIILMDISMPEMDGMTATKVIRELPGAVSKIPIIALTAHTLSGDKERFLAAGMDDYLSKPIKRAATLGCIAHWTNSTAADNSEKSEMSELKSDNDSDQNYVDEKVLLQLVADTDAEIVPELITLYIEDSLERIERINTAITKEDIYTLEFETHTVGSSAAAHGNAKLYELARKVEVLCRDNQHQQALKEAKQLLDVADKSFDLLTKRAQQGFIDSTS</sequence>
<keyword evidence="21" id="KW-1185">Reference proteome</keyword>
<organism evidence="20 21">
    <name type="scientific">Psychromonas marina</name>
    <dbReference type="NCBI Taxonomy" id="88364"/>
    <lineage>
        <taxon>Bacteria</taxon>
        <taxon>Pseudomonadati</taxon>
        <taxon>Pseudomonadota</taxon>
        <taxon>Gammaproteobacteria</taxon>
        <taxon>Alteromonadales</taxon>
        <taxon>Psychromonadaceae</taxon>
        <taxon>Psychromonas</taxon>
    </lineage>
</organism>
<feature type="modified residue" description="Phosphohistidine" evidence="12">
    <location>
        <position position="929"/>
    </location>
</feature>
<dbReference type="SMART" id="SM00086">
    <property type="entry name" value="PAC"/>
    <property type="match status" value="2"/>
</dbReference>
<dbReference type="PROSITE" id="PS50112">
    <property type="entry name" value="PAS"/>
    <property type="match status" value="2"/>
</dbReference>
<dbReference type="InterPro" id="IPR000014">
    <property type="entry name" value="PAS"/>
</dbReference>
<keyword evidence="8" id="KW-0067">ATP-binding</keyword>
<dbReference type="SMART" id="SM00091">
    <property type="entry name" value="PAS"/>
    <property type="match status" value="2"/>
</dbReference>
<proteinExistence type="predicted"/>
<feature type="domain" description="PAC" evidence="18">
    <location>
        <begin position="416"/>
        <end position="468"/>
    </location>
</feature>
<dbReference type="InterPro" id="IPR003594">
    <property type="entry name" value="HATPase_dom"/>
</dbReference>
<evidence type="ECO:0000259" key="15">
    <source>
        <dbReference type="PROSITE" id="PS50109"/>
    </source>
</evidence>
<feature type="transmembrane region" description="Helical" evidence="14">
    <location>
        <begin position="152"/>
        <end position="171"/>
    </location>
</feature>
<dbReference type="InterPro" id="IPR005467">
    <property type="entry name" value="His_kinase_dom"/>
</dbReference>
<keyword evidence="5 13" id="KW-0597">Phosphoprotein</keyword>
<dbReference type="Pfam" id="PF00512">
    <property type="entry name" value="HisKA"/>
    <property type="match status" value="1"/>
</dbReference>
<evidence type="ECO:0000256" key="6">
    <source>
        <dbReference type="ARBA" id="ARBA00022692"/>
    </source>
</evidence>
<dbReference type="PRINTS" id="PR00344">
    <property type="entry name" value="BCTRLSENSOR"/>
</dbReference>
<dbReference type="SMART" id="SM00388">
    <property type="entry name" value="HisKA"/>
    <property type="match status" value="1"/>
</dbReference>
<dbReference type="EC" id="2.7.13.3" evidence="3"/>
<evidence type="ECO:0000256" key="13">
    <source>
        <dbReference type="PROSITE-ProRule" id="PRU00169"/>
    </source>
</evidence>
<dbReference type="InterPro" id="IPR008207">
    <property type="entry name" value="Sig_transdc_His_kin_Hpt_dom"/>
</dbReference>
<dbReference type="Pfam" id="PF00072">
    <property type="entry name" value="Response_reg"/>
    <property type="match status" value="1"/>
</dbReference>
<feature type="domain" description="HPt" evidence="19">
    <location>
        <begin position="890"/>
        <end position="987"/>
    </location>
</feature>
<dbReference type="InterPro" id="IPR001789">
    <property type="entry name" value="Sig_transdc_resp-reg_receiver"/>
</dbReference>
<keyword evidence="11 14" id="KW-0472">Membrane</keyword>
<dbReference type="Pfam" id="PF13426">
    <property type="entry name" value="PAS_9"/>
    <property type="match status" value="1"/>
</dbReference>
<dbReference type="InterPro" id="IPR013767">
    <property type="entry name" value="PAS_fold"/>
</dbReference>
<evidence type="ECO:0000256" key="2">
    <source>
        <dbReference type="ARBA" id="ARBA00004651"/>
    </source>
</evidence>
<keyword evidence="7" id="KW-0547">Nucleotide-binding</keyword>
<evidence type="ECO:0000256" key="5">
    <source>
        <dbReference type="ARBA" id="ARBA00022553"/>
    </source>
</evidence>
<evidence type="ECO:0000259" key="18">
    <source>
        <dbReference type="PROSITE" id="PS50113"/>
    </source>
</evidence>
<dbReference type="InterPro" id="IPR036890">
    <property type="entry name" value="HATPase_C_sf"/>
</dbReference>
<dbReference type="Gene3D" id="3.30.450.20">
    <property type="entry name" value="PAS domain"/>
    <property type="match status" value="2"/>
</dbReference>
<dbReference type="InterPro" id="IPR004358">
    <property type="entry name" value="Sig_transdc_His_kin-like_C"/>
</dbReference>
<dbReference type="SUPFAM" id="SSF47226">
    <property type="entry name" value="Histidine-containing phosphotransfer domain, HPT domain"/>
    <property type="match status" value="1"/>
</dbReference>
<dbReference type="InterPro" id="IPR036641">
    <property type="entry name" value="HPT_dom_sf"/>
</dbReference>
<dbReference type="CDD" id="cd16922">
    <property type="entry name" value="HATPase_EvgS-ArcB-TorS-like"/>
    <property type="match status" value="1"/>
</dbReference>
<keyword evidence="6 14" id="KW-0812">Transmembrane</keyword>
<dbReference type="Gene3D" id="1.20.120.160">
    <property type="entry name" value="HPT domain"/>
    <property type="match status" value="1"/>
</dbReference>